<dbReference type="RefSeq" id="WP_179939992.1">
    <property type="nucleotide sequence ID" value="NZ_JACBYF010000002.1"/>
</dbReference>
<dbReference type="PANTHER" id="PTHR36701:SF1">
    <property type="entry name" value="EPOXYQUEUOSINE REDUCTASE QUEH"/>
    <property type="match status" value="1"/>
</dbReference>
<keyword evidence="7 17" id="KW-0819">tRNA processing</keyword>
<evidence type="ECO:0000256" key="16">
    <source>
        <dbReference type="ARBA" id="ARBA00047415"/>
    </source>
</evidence>
<comment type="similarity">
    <text evidence="3 17">Belongs to the QueH family.</text>
</comment>
<evidence type="ECO:0000256" key="6">
    <source>
        <dbReference type="ARBA" id="ARBA00022485"/>
    </source>
</evidence>
<dbReference type="HAMAP" id="MF_02089">
    <property type="entry name" value="QueH"/>
    <property type="match status" value="1"/>
</dbReference>
<gene>
    <name evidence="17" type="primary">queH</name>
    <name evidence="18" type="ORF">HZY85_01070</name>
</gene>
<comment type="function">
    <text evidence="1 17">Catalyzes the conversion of epoxyqueuosine (oQ) to queuosine (Q), which is a hypermodified base found in the wobble positions of tRNA(Asp), tRNA(Asn), tRNA(His) and tRNA(Tyr).</text>
</comment>
<evidence type="ECO:0000256" key="2">
    <source>
        <dbReference type="ARBA" id="ARBA00004691"/>
    </source>
</evidence>
<dbReference type="InterPro" id="IPR003828">
    <property type="entry name" value="QueH"/>
</dbReference>
<evidence type="ECO:0000256" key="12">
    <source>
        <dbReference type="ARBA" id="ARBA00023014"/>
    </source>
</evidence>
<feature type="binding site" evidence="17">
    <location>
        <position position="131"/>
    </location>
    <ligand>
        <name>[4Fe-4S] cluster</name>
        <dbReference type="ChEBI" id="CHEBI:49883"/>
    </ligand>
</feature>
<evidence type="ECO:0000256" key="10">
    <source>
        <dbReference type="ARBA" id="ARBA00023002"/>
    </source>
</evidence>
<keyword evidence="8 17" id="KW-0479">Metal-binding</keyword>
<dbReference type="PANTHER" id="PTHR36701">
    <property type="entry name" value="EPOXYQUEUOSINE REDUCTASE QUEH"/>
    <property type="match status" value="1"/>
</dbReference>
<keyword evidence="11 17" id="KW-0408">Iron</keyword>
<feature type="binding site" evidence="17">
    <location>
        <position position="45"/>
    </location>
    <ligand>
        <name>[4Fe-4S] cluster</name>
        <dbReference type="ChEBI" id="CHEBI:49883"/>
    </ligand>
</feature>
<evidence type="ECO:0000256" key="9">
    <source>
        <dbReference type="ARBA" id="ARBA00022785"/>
    </source>
</evidence>
<feature type="disulfide bond" description="Redox-active" evidence="17">
    <location>
        <begin position="210"/>
        <end position="212"/>
    </location>
</feature>
<evidence type="ECO:0000256" key="11">
    <source>
        <dbReference type="ARBA" id="ARBA00023004"/>
    </source>
</evidence>
<reference evidence="18 19" key="1">
    <citation type="submission" date="2020-07" db="EMBL/GenBank/DDBJ databases">
        <title>MOT database genomes.</title>
        <authorList>
            <person name="Joseph S."/>
            <person name="Aduse-Opoku J."/>
            <person name="Hashim A."/>
            <person name="Wade W."/>
            <person name="Curtis M."/>
        </authorList>
    </citation>
    <scope>NUCLEOTIDE SEQUENCE [LARGE SCALE GENOMIC DNA]</scope>
    <source>
        <strain evidence="18 19">CIP 106318</strain>
    </source>
</reference>
<comment type="caution">
    <text evidence="18">The sequence shown here is derived from an EMBL/GenBank/DDBJ whole genome shotgun (WGS) entry which is preliminary data.</text>
</comment>
<evidence type="ECO:0000256" key="13">
    <source>
        <dbReference type="ARBA" id="ARBA00023157"/>
    </source>
</evidence>
<dbReference type="Pfam" id="PF02677">
    <property type="entry name" value="QueH"/>
    <property type="match status" value="1"/>
</dbReference>
<evidence type="ECO:0000256" key="5">
    <source>
        <dbReference type="ARBA" id="ARBA00016895"/>
    </source>
</evidence>
<organism evidence="18 19">
    <name type="scientific">Gemelliphila palaticanis</name>
    <dbReference type="NCBI Taxonomy" id="81950"/>
    <lineage>
        <taxon>Bacteria</taxon>
        <taxon>Bacillati</taxon>
        <taxon>Bacillota</taxon>
        <taxon>Bacilli</taxon>
        <taxon>Bacillales</taxon>
        <taxon>Gemellaceae</taxon>
        <taxon>Gemelliphila</taxon>
    </lineage>
</organism>
<keyword evidence="19" id="KW-1185">Reference proteome</keyword>
<keyword evidence="12 17" id="KW-0411">Iron-sulfur</keyword>
<evidence type="ECO:0000313" key="18">
    <source>
        <dbReference type="EMBL" id="NYS46786.1"/>
    </source>
</evidence>
<feature type="binding site" evidence="17">
    <location>
        <position position="128"/>
    </location>
    <ligand>
        <name>[4Fe-4S] cluster</name>
        <dbReference type="ChEBI" id="CHEBI:49883"/>
    </ligand>
</feature>
<evidence type="ECO:0000256" key="14">
    <source>
        <dbReference type="ARBA" id="ARBA00023284"/>
    </source>
</evidence>
<evidence type="ECO:0000313" key="19">
    <source>
        <dbReference type="Proteomes" id="UP000531840"/>
    </source>
</evidence>
<sequence length="249" mass="29364">MIDSKQFINTRHKNQKINYDNVLKELIKEWEKSELRPKLLIHSCCAPCSTYVLEYLSKYSDIAIFFSNSNIHPKEEYIKRMLVQKDFVEEFNKRNDTNVKFIADEYKPSNFIKAVKGLEKEREGGERCYVCYEMRLDNAAKKAIELDYDYFASALTLSPKKNAQVINESGYNLQEKISVYYLPSDFKKNNGYKRSIEMCEDYDIYRQCYCGCVFAATDQGIDLKEVNKTAKEFNRSHKDYDLYKSLLKN</sequence>
<evidence type="ECO:0000256" key="17">
    <source>
        <dbReference type="HAMAP-Rule" id="MF_02089"/>
    </source>
</evidence>
<evidence type="ECO:0000256" key="8">
    <source>
        <dbReference type="ARBA" id="ARBA00022723"/>
    </source>
</evidence>
<protein>
    <recommendedName>
        <fullName evidence="5 17">Epoxyqueuosine reductase QueH</fullName>
        <ecNumber evidence="4 17">1.17.99.6</ecNumber>
    </recommendedName>
    <alternativeName>
        <fullName evidence="15 17">Queuosine biosynthesis protein QueH</fullName>
    </alternativeName>
</protein>
<evidence type="ECO:0000256" key="3">
    <source>
        <dbReference type="ARBA" id="ARBA00008207"/>
    </source>
</evidence>
<keyword evidence="9 17" id="KW-0671">Queuosine biosynthesis</keyword>
<dbReference type="EC" id="1.17.99.6" evidence="4 17"/>
<keyword evidence="13 17" id="KW-1015">Disulfide bond</keyword>
<evidence type="ECO:0000256" key="7">
    <source>
        <dbReference type="ARBA" id="ARBA00022694"/>
    </source>
</evidence>
<evidence type="ECO:0000256" key="4">
    <source>
        <dbReference type="ARBA" id="ARBA00012622"/>
    </source>
</evidence>
<evidence type="ECO:0000256" key="15">
    <source>
        <dbReference type="ARBA" id="ARBA00031446"/>
    </source>
</evidence>
<accession>A0ABX2SYA5</accession>
<keyword evidence="6 17" id="KW-0004">4Fe-4S</keyword>
<comment type="pathway">
    <text evidence="2 17">tRNA modification; tRNA-queuosine biosynthesis.</text>
</comment>
<keyword evidence="14 17" id="KW-0676">Redox-active center</keyword>
<dbReference type="Proteomes" id="UP000531840">
    <property type="component" value="Unassembled WGS sequence"/>
</dbReference>
<keyword evidence="10 17" id="KW-0560">Oxidoreductase</keyword>
<feature type="binding site" evidence="17">
    <location>
        <position position="44"/>
    </location>
    <ligand>
        <name>[4Fe-4S] cluster</name>
        <dbReference type="ChEBI" id="CHEBI:49883"/>
    </ligand>
</feature>
<dbReference type="EMBL" id="JACBYF010000002">
    <property type="protein sequence ID" value="NYS46786.1"/>
    <property type="molecule type" value="Genomic_DNA"/>
</dbReference>
<proteinExistence type="inferred from homology"/>
<evidence type="ECO:0000256" key="1">
    <source>
        <dbReference type="ARBA" id="ARBA00002268"/>
    </source>
</evidence>
<comment type="catalytic activity">
    <reaction evidence="16 17">
        <text>epoxyqueuosine(34) in tRNA + AH2 = queuosine(34) in tRNA + A + H2O</text>
        <dbReference type="Rhea" id="RHEA:32159"/>
        <dbReference type="Rhea" id="RHEA-COMP:18571"/>
        <dbReference type="Rhea" id="RHEA-COMP:18582"/>
        <dbReference type="ChEBI" id="CHEBI:13193"/>
        <dbReference type="ChEBI" id="CHEBI:15377"/>
        <dbReference type="ChEBI" id="CHEBI:17499"/>
        <dbReference type="ChEBI" id="CHEBI:194431"/>
        <dbReference type="ChEBI" id="CHEBI:194443"/>
        <dbReference type="EC" id="1.17.99.6"/>
    </reaction>
</comment>
<name>A0ABX2SYA5_9BACL</name>